<keyword evidence="3" id="KW-1185">Reference proteome</keyword>
<dbReference type="InterPro" id="IPR037523">
    <property type="entry name" value="VOC_core"/>
</dbReference>
<dbReference type="PROSITE" id="PS51819">
    <property type="entry name" value="VOC"/>
    <property type="match status" value="1"/>
</dbReference>
<sequence length="132" mass="15152">MAIRGVHKIVVGVRDQERAKRFWSEVVGFEITTDVPYDDNGNRWVEVTSADGVTSLVLSTAPEDLKRFEVRDELPTGNFFFYADDIEKTYEELSAKGVEFPAKPEKQPWGWWAMFTDSEGNRFALQERNPTS</sequence>
<keyword evidence="2" id="KW-0223">Dioxygenase</keyword>
<dbReference type="PANTHER" id="PTHR36437:SF2">
    <property type="entry name" value="GLYOXALASE_BLEOMYCIN RESISTANCE PROTEIN_DIOXYGENASE"/>
    <property type="match status" value="1"/>
</dbReference>
<dbReference type="KEGG" id="aja:AJAP_05395"/>
<evidence type="ECO:0000259" key="1">
    <source>
        <dbReference type="PROSITE" id="PS51819"/>
    </source>
</evidence>
<dbReference type="Proteomes" id="UP000028492">
    <property type="component" value="Chromosome"/>
</dbReference>
<organism evidence="2 3">
    <name type="scientific">Amycolatopsis japonica</name>
    <dbReference type="NCBI Taxonomy" id="208439"/>
    <lineage>
        <taxon>Bacteria</taxon>
        <taxon>Bacillati</taxon>
        <taxon>Actinomycetota</taxon>
        <taxon>Actinomycetes</taxon>
        <taxon>Pseudonocardiales</taxon>
        <taxon>Pseudonocardiaceae</taxon>
        <taxon>Amycolatopsis</taxon>
        <taxon>Amycolatopsis japonica group</taxon>
    </lineage>
</organism>
<dbReference type="HOGENOM" id="CLU_046006_10_4_11"/>
<feature type="domain" description="VOC" evidence="1">
    <location>
        <begin position="5"/>
        <end position="128"/>
    </location>
</feature>
<dbReference type="Gene3D" id="3.10.180.10">
    <property type="entry name" value="2,3-Dihydroxybiphenyl 1,2-Dioxygenase, domain 1"/>
    <property type="match status" value="1"/>
</dbReference>
<name>A0A075UN44_9PSEU</name>
<reference evidence="2 3" key="1">
    <citation type="journal article" date="2014" name="J. Biotechnol.">
        <title>Complete genome sequence of the actinobacterium Amycolatopsis japonica MG417-CF17(T) (=DSM 44213T) producing (S,S)-N,N'-ethylenediaminedisuccinic acid.</title>
        <authorList>
            <person name="Stegmann E."/>
            <person name="Albersmeier A."/>
            <person name="Spohn M."/>
            <person name="Gert H."/>
            <person name="Weber T."/>
            <person name="Wohlleben W."/>
            <person name="Kalinowski J."/>
            <person name="Ruckert C."/>
        </authorList>
    </citation>
    <scope>NUCLEOTIDE SEQUENCE [LARGE SCALE GENOMIC DNA]</scope>
    <source>
        <strain evidence="3">MG417-CF17 (DSM 44213)</strain>
    </source>
</reference>
<keyword evidence="2" id="KW-0560">Oxidoreductase</keyword>
<protein>
    <submittedName>
        <fullName evidence="2">Glyoxalase/bleomycin resistance protein/dioxygenase</fullName>
    </submittedName>
</protein>
<evidence type="ECO:0000313" key="3">
    <source>
        <dbReference type="Proteomes" id="UP000028492"/>
    </source>
</evidence>
<dbReference type="InterPro" id="IPR029068">
    <property type="entry name" value="Glyas_Bleomycin-R_OHBP_Dase"/>
</dbReference>
<proteinExistence type="predicted"/>
<evidence type="ECO:0000313" key="2">
    <source>
        <dbReference type="EMBL" id="AIG73999.1"/>
    </source>
</evidence>
<dbReference type="SUPFAM" id="SSF54593">
    <property type="entry name" value="Glyoxalase/Bleomycin resistance protein/Dihydroxybiphenyl dioxygenase"/>
    <property type="match status" value="1"/>
</dbReference>
<dbReference type="PANTHER" id="PTHR36437">
    <property type="entry name" value="GLYOXALASE/BLEOMYCIN RESISTANCE PROTEIN/DIOXYGENASE"/>
    <property type="match status" value="1"/>
</dbReference>
<dbReference type="eggNOG" id="COG0346">
    <property type="taxonomic scope" value="Bacteria"/>
</dbReference>
<dbReference type="InterPro" id="IPR004360">
    <property type="entry name" value="Glyas_Fos-R_dOase_dom"/>
</dbReference>
<dbReference type="GO" id="GO:0051213">
    <property type="term" value="F:dioxygenase activity"/>
    <property type="evidence" value="ECO:0007669"/>
    <property type="project" value="UniProtKB-KW"/>
</dbReference>
<dbReference type="STRING" id="208439.AJAP_05395"/>
<dbReference type="Pfam" id="PF00903">
    <property type="entry name" value="Glyoxalase"/>
    <property type="match status" value="1"/>
</dbReference>
<dbReference type="AlphaFoldDB" id="A0A075UN44"/>
<gene>
    <name evidence="2" type="ORF">AJAP_05395</name>
</gene>
<dbReference type="EMBL" id="CP008953">
    <property type="protein sequence ID" value="AIG73999.1"/>
    <property type="molecule type" value="Genomic_DNA"/>
</dbReference>
<accession>A0A075UN44</accession>
<dbReference type="RefSeq" id="WP_038508717.1">
    <property type="nucleotide sequence ID" value="NZ_CP008953.1"/>
</dbReference>